<dbReference type="OrthoDB" id="8323026at2"/>
<dbReference type="EMBL" id="SNZE01000041">
    <property type="protein sequence ID" value="TDR27743.1"/>
    <property type="molecule type" value="Genomic_DNA"/>
</dbReference>
<keyword evidence="2" id="KW-1185">Reference proteome</keyword>
<comment type="caution">
    <text evidence="1">The sequence shown here is derived from an EMBL/GenBank/DDBJ whole genome shotgun (WGS) entry which is preliminary data.</text>
</comment>
<dbReference type="InterPro" id="IPR008863">
    <property type="entry name" value="Toxic_anion-R_TelA"/>
</dbReference>
<gene>
    <name evidence="1" type="ORF">DFR44_1414</name>
</gene>
<organism evidence="1 2">
    <name type="scientific">Hydromonas duriensis</name>
    <dbReference type="NCBI Taxonomy" id="1527608"/>
    <lineage>
        <taxon>Bacteria</taxon>
        <taxon>Pseudomonadati</taxon>
        <taxon>Pseudomonadota</taxon>
        <taxon>Betaproteobacteria</taxon>
        <taxon>Burkholderiales</taxon>
        <taxon>Burkholderiaceae</taxon>
        <taxon>Hydromonas</taxon>
    </lineage>
</organism>
<reference evidence="1 2" key="1">
    <citation type="submission" date="2019-03" db="EMBL/GenBank/DDBJ databases">
        <title>Genomic Encyclopedia of Type Strains, Phase IV (KMG-IV): sequencing the most valuable type-strain genomes for metagenomic binning, comparative biology and taxonomic classification.</title>
        <authorList>
            <person name="Goeker M."/>
        </authorList>
    </citation>
    <scope>NUCLEOTIDE SEQUENCE [LARGE SCALE GENOMIC DNA]</scope>
    <source>
        <strain evidence="1 2">DSM 102852</strain>
    </source>
</reference>
<proteinExistence type="predicted"/>
<accession>A0A4R6Y6R4</accession>
<dbReference type="AlphaFoldDB" id="A0A4R6Y6R4"/>
<dbReference type="Pfam" id="PF05816">
    <property type="entry name" value="TelA"/>
    <property type="match status" value="1"/>
</dbReference>
<name>A0A4R6Y6R4_9BURK</name>
<evidence type="ECO:0000313" key="2">
    <source>
        <dbReference type="Proteomes" id="UP000294480"/>
    </source>
</evidence>
<protein>
    <submittedName>
        <fullName evidence="1">Toxic anion resistance protein TelA</fullName>
    </submittedName>
</protein>
<evidence type="ECO:0000313" key="1">
    <source>
        <dbReference type="EMBL" id="TDR27743.1"/>
    </source>
</evidence>
<dbReference type="RefSeq" id="WP_133621587.1">
    <property type="nucleotide sequence ID" value="NZ_SNZE01000041.1"/>
</dbReference>
<dbReference type="Proteomes" id="UP000294480">
    <property type="component" value="Unassembled WGS sequence"/>
</dbReference>
<sequence length="385" mass="42510">MIKTDEHLMQTTLSSPTSSLLTSISVNLPITFSQKVPDIVTRFDISKVSGPQIVTFGQEPVSAFSRHLDEMLEQLTKADSPVLFELFRKISKGIKDMDLPSLEIQIREKLKGGWLSRVFRGLGFNNSASFLENATDEVRGLLKSKASSLLDLIRPMEAQVADESSKLINEINRLGEQAAAYRNSILDLGVYVVAGRDILQQVKTVLSQVEASASASQDPVQIRDAKDMRTKVELFENRVLTLENAYAKAPVDLESIGIAQNAGLMTLADTVSSSQVEFNDIKSALLRLNATFQIRSLQQLNNMRRELRADLQKYSLQQLEGVAVDATRSAADAQLENAQLLLGVAQTLGHISEKVDAERQQNVVKIANTRALLKQVQEEISTLNS</sequence>